<dbReference type="EnsemblMetazoa" id="tetur19g00860.1">
    <property type="protein sequence ID" value="tetur19g00860.1"/>
    <property type="gene ID" value="tetur19g00860"/>
</dbReference>
<feature type="transmembrane region" description="Helical" evidence="1">
    <location>
        <begin position="360"/>
        <end position="379"/>
    </location>
</feature>
<name>T1KRV6_TETUR</name>
<evidence type="ECO:0000256" key="2">
    <source>
        <dbReference type="SAM" id="SignalP"/>
    </source>
</evidence>
<feature type="transmembrane region" description="Helical" evidence="1">
    <location>
        <begin position="447"/>
        <end position="468"/>
    </location>
</feature>
<keyword evidence="1" id="KW-0812">Transmembrane</keyword>
<dbReference type="InterPro" id="IPR006621">
    <property type="entry name" value="Nose-resist-to-fluoxetine_N"/>
</dbReference>
<dbReference type="InterPro" id="IPR052728">
    <property type="entry name" value="O2_lipid_transport_reg"/>
</dbReference>
<dbReference type="PANTHER" id="PTHR11161">
    <property type="entry name" value="O-ACYLTRANSFERASE"/>
    <property type="match status" value="1"/>
</dbReference>
<feature type="transmembrane region" description="Helical" evidence="1">
    <location>
        <begin position="210"/>
        <end position="235"/>
    </location>
</feature>
<keyword evidence="5" id="KW-1185">Reference proteome</keyword>
<evidence type="ECO:0000313" key="5">
    <source>
        <dbReference type="Proteomes" id="UP000015104"/>
    </source>
</evidence>
<evidence type="ECO:0000313" key="4">
    <source>
        <dbReference type="EnsemblMetazoa" id="tetur19g00860.1"/>
    </source>
</evidence>
<protein>
    <recommendedName>
        <fullName evidence="3">Nose resistant-to-fluoxetine protein N-terminal domain-containing protein</fullName>
    </recommendedName>
</protein>
<dbReference type="EMBL" id="CAEY01000418">
    <property type="status" value="NOT_ANNOTATED_CDS"/>
    <property type="molecule type" value="Genomic_DNA"/>
</dbReference>
<reference evidence="5" key="1">
    <citation type="submission" date="2011-08" db="EMBL/GenBank/DDBJ databases">
        <authorList>
            <person name="Rombauts S."/>
        </authorList>
    </citation>
    <scope>NUCLEOTIDE SEQUENCE</scope>
    <source>
        <strain evidence="5">London</strain>
    </source>
</reference>
<sequence length="705" mass="81108">MNISLKLSSSIVSILFISVCLVNLSKSDQSYVDDQISSTKPFHANQGTLLKIGFAGAFWDYIKTNQHKSINLSSQCEHKLNLYSELIDQDDQEALKILTSSSHLPSKFFESSYSDFEGYSQCLTIQETNYCSASVLPVNQTLYPHWFSLRYNATIHIGFCLPTSCSQDDVDNLISSVMKPIGWEKVYFHGCQRPSTFTQRLAKANASQKWSLAFLVVIIGLVLISSLVHHFGLYFTFNCFWLKYFAIQETHTNLINGHKKGRIFIIDQMRILISFIFLLIHYFGLIPIVTDSHIFLMFTESLDTITYYASGWGFQPVNSDWIYSGMIYVGGSAIGLQLWATIKPNTSFSTYVKLLIKRLVLYWPVLMVAVAMKIVLPLFGSGPIYSLHTEWRSNVCSNNFWTLLLHINNYQNVYDMCFCYFWSMAVEFHLFILALGIVYLYKTRPKIGVIVNIITVLIGLVSIFWIFYSNNIVYRLAGYSNEHFSQVETFLIRSYTRTEAHIFTYSFSLLVTFYLIQNPMIVISERAERLITIILTTLVILQSYSPGIWNVWRLEGNRVWYAIHALTCKIICTLGFAWIAFSVRTQAYTVMANILYDDKKLDANDNSIDGPKENGQSKNLNDRTPSTKYKMFYAASRATFFVHYILFLWYFSGKSKIVFDYSFLADSICLIIFAYLAGLIFHYFVIGPFENIVGSFKLKKFGKFE</sequence>
<feature type="transmembrane region" description="Helical" evidence="1">
    <location>
        <begin position="269"/>
        <end position="289"/>
    </location>
</feature>
<keyword evidence="2" id="KW-0732">Signal</keyword>
<feature type="transmembrane region" description="Helical" evidence="1">
    <location>
        <begin position="530"/>
        <end position="549"/>
    </location>
</feature>
<organism evidence="4 5">
    <name type="scientific">Tetranychus urticae</name>
    <name type="common">Two-spotted spider mite</name>
    <dbReference type="NCBI Taxonomy" id="32264"/>
    <lineage>
        <taxon>Eukaryota</taxon>
        <taxon>Metazoa</taxon>
        <taxon>Ecdysozoa</taxon>
        <taxon>Arthropoda</taxon>
        <taxon>Chelicerata</taxon>
        <taxon>Arachnida</taxon>
        <taxon>Acari</taxon>
        <taxon>Acariformes</taxon>
        <taxon>Trombidiformes</taxon>
        <taxon>Prostigmata</taxon>
        <taxon>Eleutherengona</taxon>
        <taxon>Raphignathae</taxon>
        <taxon>Tetranychoidea</taxon>
        <taxon>Tetranychidae</taxon>
        <taxon>Tetranychus</taxon>
    </lineage>
</organism>
<feature type="transmembrane region" description="Helical" evidence="1">
    <location>
        <begin position="663"/>
        <end position="686"/>
    </location>
</feature>
<evidence type="ECO:0000259" key="3">
    <source>
        <dbReference type="SMART" id="SM00703"/>
    </source>
</evidence>
<dbReference type="Proteomes" id="UP000015104">
    <property type="component" value="Unassembled WGS sequence"/>
</dbReference>
<keyword evidence="1" id="KW-1133">Transmembrane helix</keyword>
<feature type="chain" id="PRO_5007729158" description="Nose resistant-to-fluoxetine protein N-terminal domain-containing protein" evidence="2">
    <location>
        <begin position="28"/>
        <end position="705"/>
    </location>
</feature>
<feature type="signal peptide" evidence="2">
    <location>
        <begin position="1"/>
        <end position="27"/>
    </location>
</feature>
<feature type="transmembrane region" description="Helical" evidence="1">
    <location>
        <begin position="321"/>
        <end position="340"/>
    </location>
</feature>
<proteinExistence type="predicted"/>
<feature type="domain" description="Nose resistant-to-fluoxetine protein N-terminal" evidence="3">
    <location>
        <begin position="73"/>
        <end position="193"/>
    </location>
</feature>
<dbReference type="SMART" id="SM00703">
    <property type="entry name" value="NRF"/>
    <property type="match status" value="1"/>
</dbReference>
<feature type="transmembrane region" description="Helical" evidence="1">
    <location>
        <begin position="502"/>
        <end position="523"/>
    </location>
</feature>
<dbReference type="HOGENOM" id="CLU_025966_0_0_1"/>
<feature type="transmembrane region" description="Helical" evidence="1">
    <location>
        <begin position="561"/>
        <end position="581"/>
    </location>
</feature>
<accession>T1KRV6</accession>
<dbReference type="Pfam" id="PF20146">
    <property type="entry name" value="NRF"/>
    <property type="match status" value="1"/>
</dbReference>
<keyword evidence="1" id="KW-0472">Membrane</keyword>
<reference evidence="4" key="2">
    <citation type="submission" date="2015-06" db="UniProtKB">
        <authorList>
            <consortium name="EnsemblMetazoa"/>
        </authorList>
    </citation>
    <scope>IDENTIFICATION</scope>
</reference>
<dbReference type="AlphaFoldDB" id="T1KRV6"/>
<feature type="transmembrane region" description="Helical" evidence="1">
    <location>
        <begin position="420"/>
        <end position="440"/>
    </location>
</feature>
<dbReference type="PANTHER" id="PTHR11161:SF0">
    <property type="entry name" value="O-ACYLTRANSFERASE LIKE PROTEIN"/>
    <property type="match status" value="1"/>
</dbReference>
<evidence type="ECO:0000256" key="1">
    <source>
        <dbReference type="SAM" id="Phobius"/>
    </source>
</evidence>
<feature type="transmembrane region" description="Helical" evidence="1">
    <location>
        <begin position="631"/>
        <end position="651"/>
    </location>
</feature>